<comment type="caution">
    <text evidence="6">Lacks conserved residue(s) required for the propagation of feature annotation.</text>
</comment>
<dbReference type="CDD" id="cd00383">
    <property type="entry name" value="trans_reg_C"/>
    <property type="match status" value="1"/>
</dbReference>
<reference evidence="11 12" key="1">
    <citation type="submission" date="2024-06" db="EMBL/GenBank/DDBJ databases">
        <title>The Natural Products Discovery Center: Release of the First 8490 Sequenced Strains for Exploring Actinobacteria Biosynthetic Diversity.</title>
        <authorList>
            <person name="Kalkreuter E."/>
            <person name="Kautsar S.A."/>
            <person name="Yang D."/>
            <person name="Bader C.D."/>
            <person name="Teijaro C.N."/>
            <person name="Fluegel L."/>
            <person name="Davis C.M."/>
            <person name="Simpson J.R."/>
            <person name="Lauterbach L."/>
            <person name="Steele A.D."/>
            <person name="Gui C."/>
            <person name="Meng S."/>
            <person name="Li G."/>
            <person name="Viehrig K."/>
            <person name="Ye F."/>
            <person name="Su P."/>
            <person name="Kiefer A.F."/>
            <person name="Nichols A."/>
            <person name="Cepeda A.J."/>
            <person name="Yan W."/>
            <person name="Fan B."/>
            <person name="Jiang Y."/>
            <person name="Adhikari A."/>
            <person name="Zheng C.-J."/>
            <person name="Schuster L."/>
            <person name="Cowan T.M."/>
            <person name="Smanski M.J."/>
            <person name="Chevrette M.G."/>
            <person name="De Carvalho L.P.S."/>
            <person name="Shen B."/>
        </authorList>
    </citation>
    <scope>NUCLEOTIDE SEQUENCE [LARGE SCALE GENOMIC DNA]</scope>
    <source>
        <strain evidence="11 12">NPDC006434</strain>
    </source>
</reference>
<accession>A0ABV2UQI9</accession>
<evidence type="ECO:0000256" key="3">
    <source>
        <dbReference type="ARBA" id="ARBA00023015"/>
    </source>
</evidence>
<dbReference type="Pfam" id="PF00486">
    <property type="entry name" value="Trans_reg_C"/>
    <property type="match status" value="1"/>
</dbReference>
<evidence type="ECO:0000256" key="7">
    <source>
        <dbReference type="PROSITE-ProRule" id="PRU01091"/>
    </source>
</evidence>
<evidence type="ECO:0000256" key="5">
    <source>
        <dbReference type="ARBA" id="ARBA00023163"/>
    </source>
</evidence>
<dbReference type="SMART" id="SM00862">
    <property type="entry name" value="Trans_reg_C"/>
    <property type="match status" value="1"/>
</dbReference>
<evidence type="ECO:0000256" key="8">
    <source>
        <dbReference type="SAM" id="MobiDB-lite"/>
    </source>
</evidence>
<feature type="DNA-binding region" description="OmpR/PhoB-type" evidence="7">
    <location>
        <begin position="147"/>
        <end position="245"/>
    </location>
</feature>
<evidence type="ECO:0000256" key="4">
    <source>
        <dbReference type="ARBA" id="ARBA00023125"/>
    </source>
</evidence>
<gene>
    <name evidence="11" type="ORF">ABZZ21_04360</name>
</gene>
<organism evidence="11 12">
    <name type="scientific">Streptomyces ossamyceticus</name>
    <dbReference type="NCBI Taxonomy" id="249581"/>
    <lineage>
        <taxon>Bacteria</taxon>
        <taxon>Bacillati</taxon>
        <taxon>Actinomycetota</taxon>
        <taxon>Actinomycetes</taxon>
        <taxon>Kitasatosporales</taxon>
        <taxon>Streptomycetaceae</taxon>
        <taxon>Streptomyces</taxon>
    </lineage>
</organism>
<evidence type="ECO:0000259" key="9">
    <source>
        <dbReference type="PROSITE" id="PS50110"/>
    </source>
</evidence>
<dbReference type="InterPro" id="IPR036388">
    <property type="entry name" value="WH-like_DNA-bd_sf"/>
</dbReference>
<evidence type="ECO:0000256" key="1">
    <source>
        <dbReference type="ARBA" id="ARBA00022553"/>
    </source>
</evidence>
<feature type="region of interest" description="Disordered" evidence="8">
    <location>
        <begin position="246"/>
        <end position="287"/>
    </location>
</feature>
<feature type="domain" description="OmpR/PhoB-type" evidence="10">
    <location>
        <begin position="147"/>
        <end position="245"/>
    </location>
</feature>
<dbReference type="PROSITE" id="PS50110">
    <property type="entry name" value="RESPONSE_REGULATORY"/>
    <property type="match status" value="1"/>
</dbReference>
<proteinExistence type="predicted"/>
<keyword evidence="2" id="KW-0902">Two-component regulatory system</keyword>
<protein>
    <submittedName>
        <fullName evidence="11">Response regulator transcription factor</fullName>
    </submittedName>
</protein>
<evidence type="ECO:0000256" key="6">
    <source>
        <dbReference type="PROSITE-ProRule" id="PRU00169"/>
    </source>
</evidence>
<dbReference type="InterPro" id="IPR039420">
    <property type="entry name" value="WalR-like"/>
</dbReference>
<evidence type="ECO:0000256" key="2">
    <source>
        <dbReference type="ARBA" id="ARBA00023012"/>
    </source>
</evidence>
<dbReference type="RefSeq" id="WP_355392268.1">
    <property type="nucleotide sequence ID" value="NZ_JBEGHN010000001.1"/>
</dbReference>
<name>A0ABV2UQI9_9ACTN</name>
<evidence type="ECO:0000259" key="10">
    <source>
        <dbReference type="PROSITE" id="PS51755"/>
    </source>
</evidence>
<keyword evidence="5" id="KW-0804">Transcription</keyword>
<dbReference type="SUPFAM" id="SSF52172">
    <property type="entry name" value="CheY-like"/>
    <property type="match status" value="1"/>
</dbReference>
<evidence type="ECO:0000313" key="12">
    <source>
        <dbReference type="Proteomes" id="UP001550210"/>
    </source>
</evidence>
<dbReference type="EMBL" id="JBEXPZ010000004">
    <property type="protein sequence ID" value="MET9843811.1"/>
    <property type="molecule type" value="Genomic_DNA"/>
</dbReference>
<feature type="domain" description="Response regulatory" evidence="9">
    <location>
        <begin position="16"/>
        <end position="130"/>
    </location>
</feature>
<keyword evidence="12" id="KW-1185">Reference proteome</keyword>
<dbReference type="Gene3D" id="1.10.10.10">
    <property type="entry name" value="Winged helix-like DNA-binding domain superfamily/Winged helix DNA-binding domain"/>
    <property type="match status" value="1"/>
</dbReference>
<dbReference type="InterPro" id="IPR001867">
    <property type="entry name" value="OmpR/PhoB-type_DNA-bd"/>
</dbReference>
<keyword evidence="3" id="KW-0805">Transcription regulation</keyword>
<sequence>MDTPPAPVSSGDGTTRVLVAHPTPSQALRLFRHLRAAGMSVTLPRGGAGTLSLRQIREQAPDVALLAVGSSGASWDALLLARALRREPHRPGILLLTDGTCRPEELSLADDYVHEGCRPGELALRVRVLMNRRHAPELAPVASRAPTSTPATGPVLHVLPESRRVLLRGRDVPLTMTEFDILHVLAVRAGEVVRKEEILDRVWRHDFDAGSNVVESHICTLRRKLADTRRTLISTVRGIGYRLTAPDTLDTASGQPSYGTVPARPDRSTIPSAPRPVPRLRSGRPGG</sequence>
<keyword evidence="4 7" id="KW-0238">DNA-binding</keyword>
<dbReference type="SUPFAM" id="SSF46894">
    <property type="entry name" value="C-terminal effector domain of the bipartite response regulators"/>
    <property type="match status" value="1"/>
</dbReference>
<keyword evidence="1" id="KW-0597">Phosphoprotein</keyword>
<dbReference type="PANTHER" id="PTHR48111:SF1">
    <property type="entry name" value="TWO-COMPONENT RESPONSE REGULATOR ORR33"/>
    <property type="match status" value="1"/>
</dbReference>
<comment type="caution">
    <text evidence="11">The sequence shown here is derived from an EMBL/GenBank/DDBJ whole genome shotgun (WGS) entry which is preliminary data.</text>
</comment>
<evidence type="ECO:0000313" key="11">
    <source>
        <dbReference type="EMBL" id="MET9843811.1"/>
    </source>
</evidence>
<dbReference type="PANTHER" id="PTHR48111">
    <property type="entry name" value="REGULATOR OF RPOS"/>
    <property type="match status" value="1"/>
</dbReference>
<dbReference type="InterPro" id="IPR011006">
    <property type="entry name" value="CheY-like_superfamily"/>
</dbReference>
<dbReference type="InterPro" id="IPR001789">
    <property type="entry name" value="Sig_transdc_resp-reg_receiver"/>
</dbReference>
<dbReference type="InterPro" id="IPR016032">
    <property type="entry name" value="Sig_transdc_resp-reg_C-effctor"/>
</dbReference>
<dbReference type="PROSITE" id="PS51755">
    <property type="entry name" value="OMPR_PHOB"/>
    <property type="match status" value="1"/>
</dbReference>
<dbReference type="Proteomes" id="UP001550210">
    <property type="component" value="Unassembled WGS sequence"/>
</dbReference>